<sequence>MKAEWLVPLPPRFTTRQAMSIGTAGYTAMLCLMALERHGVTPDRGEILVTGASGGVGSFAVALLAARGYTVAAATGRAEEAGYLARLGAGRIVPRRDLEAPGRPLGKEMWAGVIDSVGGIVLANACASTRYGGTVAACGLACSMDLPLTVAPFILRGVTLAGVDSVYCDAATRRIAWDRLADELPEGVIEHIAHVVPLDAVIDLAGDLLAGTIRGRRVVEIGTAATR</sequence>
<evidence type="ECO:0000259" key="1">
    <source>
        <dbReference type="Pfam" id="PF00107"/>
    </source>
</evidence>
<reference evidence="2 3" key="1">
    <citation type="submission" date="2023-07" db="EMBL/GenBank/DDBJ databases">
        <title>Genomic Encyclopedia of Type Strains, Phase IV (KMG-IV): sequencing the most valuable type-strain genomes for metagenomic binning, comparative biology and taxonomic classification.</title>
        <authorList>
            <person name="Goeker M."/>
        </authorList>
    </citation>
    <scope>NUCLEOTIDE SEQUENCE [LARGE SCALE GENOMIC DNA]</scope>
    <source>
        <strain evidence="2 3">DSM 15561</strain>
    </source>
</reference>
<name>A0ABU0LW87_9HYPH</name>
<proteinExistence type="predicted"/>
<dbReference type="InterPro" id="IPR051397">
    <property type="entry name" value="Zn-ADH-like_protein"/>
</dbReference>
<dbReference type="RefSeq" id="WP_306891604.1">
    <property type="nucleotide sequence ID" value="NZ_JAUSVR010000019.1"/>
</dbReference>
<dbReference type="EMBL" id="JAUSVR010000019">
    <property type="protein sequence ID" value="MDQ0512956.1"/>
    <property type="molecule type" value="Genomic_DNA"/>
</dbReference>
<evidence type="ECO:0000313" key="3">
    <source>
        <dbReference type="Proteomes" id="UP001235094"/>
    </source>
</evidence>
<dbReference type="InterPro" id="IPR036291">
    <property type="entry name" value="NAD(P)-bd_dom_sf"/>
</dbReference>
<dbReference type="Pfam" id="PF00107">
    <property type="entry name" value="ADH_zinc_N"/>
    <property type="match status" value="1"/>
</dbReference>
<keyword evidence="3" id="KW-1185">Reference proteome</keyword>
<accession>A0ABU0LW87</accession>
<dbReference type="SUPFAM" id="SSF51735">
    <property type="entry name" value="NAD(P)-binding Rossmann-fold domains"/>
    <property type="match status" value="1"/>
</dbReference>
<comment type="caution">
    <text evidence="2">The sequence shown here is derived from an EMBL/GenBank/DDBJ whole genome shotgun (WGS) entry which is preliminary data.</text>
</comment>
<dbReference type="Gene3D" id="3.40.50.720">
    <property type="entry name" value="NAD(P)-binding Rossmann-like Domain"/>
    <property type="match status" value="1"/>
</dbReference>
<feature type="domain" description="Alcohol dehydrogenase-like C-terminal" evidence="1">
    <location>
        <begin position="55"/>
        <end position="167"/>
    </location>
</feature>
<organism evidence="2 3">
    <name type="scientific">Ancylobacter amanitiformis</name>
    <dbReference type="NCBI Taxonomy" id="217069"/>
    <lineage>
        <taxon>Bacteria</taxon>
        <taxon>Pseudomonadati</taxon>
        <taxon>Pseudomonadota</taxon>
        <taxon>Alphaproteobacteria</taxon>
        <taxon>Hyphomicrobiales</taxon>
        <taxon>Xanthobacteraceae</taxon>
        <taxon>Ancylobacter</taxon>
    </lineage>
</organism>
<evidence type="ECO:0000313" key="2">
    <source>
        <dbReference type="EMBL" id="MDQ0512956.1"/>
    </source>
</evidence>
<dbReference type="InterPro" id="IPR013149">
    <property type="entry name" value="ADH-like_C"/>
</dbReference>
<dbReference type="Proteomes" id="UP001235094">
    <property type="component" value="Unassembled WGS sequence"/>
</dbReference>
<protein>
    <submittedName>
        <fullName evidence="2">YhdH/YhfP family quinone oxidoreductase</fullName>
    </submittedName>
</protein>
<dbReference type="PANTHER" id="PTHR43677">
    <property type="entry name" value="SHORT-CHAIN DEHYDROGENASE/REDUCTASE"/>
    <property type="match status" value="1"/>
</dbReference>
<dbReference type="PANTHER" id="PTHR43677:SF1">
    <property type="entry name" value="ACRYLYL-COA REDUCTASE ACUI-RELATED"/>
    <property type="match status" value="1"/>
</dbReference>
<gene>
    <name evidence="2" type="ORF">QOZ99_003872</name>
</gene>